<keyword evidence="2" id="KW-1185">Reference proteome</keyword>
<dbReference type="RefSeq" id="WP_171244702.1">
    <property type="nucleotide sequence ID" value="NZ_JABEPQ010000004.1"/>
</dbReference>
<reference evidence="1 2" key="1">
    <citation type="submission" date="2020-04" db="EMBL/GenBank/DDBJ databases">
        <title>Knoellia sp. isolate from air conditioner.</title>
        <authorList>
            <person name="Chea S."/>
            <person name="Kim D.-U."/>
        </authorList>
    </citation>
    <scope>NUCLEOTIDE SEQUENCE [LARGE SCALE GENOMIC DNA]</scope>
    <source>
        <strain evidence="1 2">DB2414S</strain>
    </source>
</reference>
<proteinExistence type="predicted"/>
<organism evidence="1 2">
    <name type="scientific">Knoellia koreensis</name>
    <dbReference type="NCBI Taxonomy" id="2730921"/>
    <lineage>
        <taxon>Bacteria</taxon>
        <taxon>Bacillati</taxon>
        <taxon>Actinomycetota</taxon>
        <taxon>Actinomycetes</taxon>
        <taxon>Micrococcales</taxon>
        <taxon>Intrasporangiaceae</taxon>
        <taxon>Knoellia</taxon>
    </lineage>
</organism>
<evidence type="ECO:0000313" key="1">
    <source>
        <dbReference type="EMBL" id="NNM47575.1"/>
    </source>
</evidence>
<accession>A0A849HHZ1</accession>
<gene>
    <name evidence="1" type="ORF">HJG52_16410</name>
</gene>
<sequence>MDGQGYGGDGWGYDDRVVDFPERDGWYDSYASYDHYDEHRDLGSLTMLVLINDELVDTVRKPVKGSGYERVARELGRGSPAAPPRERIVEVPAQPRHELQRTWLRMLVGGAEALERLDSTPLPEDEPATLDDVRAELRERLGAILERTDTWALDLFGAEVRTACRRLGVRAVVAEPALLTGSDRDDSAAAALLYAVAKGNDLVGAGRALSATVFYRWVGLKSSPQERARRFAHAVAGVEPVTAWHSRLGTKSSTPDVWNLGSADFLTGTFRRHLLRARDLADAEAGASATASATG</sequence>
<dbReference type="AlphaFoldDB" id="A0A849HHZ1"/>
<dbReference type="Proteomes" id="UP000588586">
    <property type="component" value="Unassembled WGS sequence"/>
</dbReference>
<evidence type="ECO:0000313" key="2">
    <source>
        <dbReference type="Proteomes" id="UP000588586"/>
    </source>
</evidence>
<name>A0A849HHZ1_9MICO</name>
<protein>
    <submittedName>
        <fullName evidence="1">Uncharacterized protein</fullName>
    </submittedName>
</protein>
<dbReference type="EMBL" id="JABEPQ010000004">
    <property type="protein sequence ID" value="NNM47575.1"/>
    <property type="molecule type" value="Genomic_DNA"/>
</dbReference>
<comment type="caution">
    <text evidence="1">The sequence shown here is derived from an EMBL/GenBank/DDBJ whole genome shotgun (WGS) entry which is preliminary data.</text>
</comment>